<keyword evidence="1" id="KW-1277">Toxin-antitoxin system</keyword>
<dbReference type="NCBIfam" id="TIGR02385">
    <property type="entry name" value="RelE_StbE"/>
    <property type="match status" value="1"/>
</dbReference>
<dbReference type="GO" id="GO:0006402">
    <property type="term" value="P:mRNA catabolic process"/>
    <property type="evidence" value="ECO:0007669"/>
    <property type="project" value="TreeGrafter"/>
</dbReference>
<dbReference type="PIRSF" id="PIRSF006156">
    <property type="entry name" value="YafQ"/>
    <property type="match status" value="1"/>
</dbReference>
<proteinExistence type="predicted"/>
<dbReference type="AlphaFoldDB" id="A0A6N2SUN5"/>
<dbReference type="InterPro" id="IPR035093">
    <property type="entry name" value="RelE/ParE_toxin_dom_sf"/>
</dbReference>
<accession>A0A6N2SUN5</accession>
<name>A0A6N2SUN5_9ACTO</name>
<protein>
    <submittedName>
        <fullName evidence="3">mRNA interferase YafQ</fullName>
        <ecNumber evidence="3">3.1.-.-</ecNumber>
    </submittedName>
</protein>
<evidence type="ECO:0000313" key="3">
    <source>
        <dbReference type="EMBL" id="VYS95961.1"/>
    </source>
</evidence>
<dbReference type="Pfam" id="PF15738">
    <property type="entry name" value="YafQ_toxin"/>
    <property type="match status" value="1"/>
</dbReference>
<dbReference type="GO" id="GO:0006415">
    <property type="term" value="P:translational termination"/>
    <property type="evidence" value="ECO:0007669"/>
    <property type="project" value="TreeGrafter"/>
</dbReference>
<dbReference type="GO" id="GO:0016787">
    <property type="term" value="F:hydrolase activity"/>
    <property type="evidence" value="ECO:0007669"/>
    <property type="project" value="UniProtKB-KW"/>
</dbReference>
<dbReference type="Gene3D" id="3.30.2310.20">
    <property type="entry name" value="RelE-like"/>
    <property type="match status" value="1"/>
</dbReference>
<sequence>MSMVSKSQQGRRALVMTSQFKKDLKRARKRGLPIGELEAVIDAILEGADLPPKHRDHLLSGDYAGFRECHIQPDWLLIYLDEPELCVVTAIRTGSHSDLFQ</sequence>
<dbReference type="EMBL" id="CACRSM010000002">
    <property type="protein sequence ID" value="VYS95961.1"/>
    <property type="molecule type" value="Genomic_DNA"/>
</dbReference>
<organism evidence="3">
    <name type="scientific">Schaalia odontolytica</name>
    <dbReference type="NCBI Taxonomy" id="1660"/>
    <lineage>
        <taxon>Bacteria</taxon>
        <taxon>Bacillati</taxon>
        <taxon>Actinomycetota</taxon>
        <taxon>Actinomycetes</taxon>
        <taxon>Actinomycetales</taxon>
        <taxon>Actinomycetaceae</taxon>
        <taxon>Schaalia</taxon>
    </lineage>
</organism>
<dbReference type="PANTHER" id="PTHR40588:SF1">
    <property type="entry name" value="MRNA INTERFERASE TOXIN YAFQ"/>
    <property type="match status" value="1"/>
</dbReference>
<dbReference type="PANTHER" id="PTHR40588">
    <property type="entry name" value="MRNA INTERFERASE TOXIN YAFQ"/>
    <property type="match status" value="1"/>
</dbReference>
<keyword evidence="3" id="KW-0378">Hydrolase</keyword>
<dbReference type="GO" id="GO:0004521">
    <property type="term" value="F:RNA endonuclease activity"/>
    <property type="evidence" value="ECO:0007669"/>
    <property type="project" value="TreeGrafter"/>
</dbReference>
<gene>
    <name evidence="3" type="primary">yafQ</name>
    <name evidence="3" type="ORF">AOLFYP35_00991</name>
</gene>
<evidence type="ECO:0000256" key="1">
    <source>
        <dbReference type="ARBA" id="ARBA00022649"/>
    </source>
</evidence>
<reference evidence="3" key="1">
    <citation type="submission" date="2019-11" db="EMBL/GenBank/DDBJ databases">
        <authorList>
            <person name="Feng L."/>
        </authorList>
    </citation>
    <scope>NUCLEOTIDE SEQUENCE</scope>
    <source>
        <strain evidence="3">AodontolyticusLFYP35</strain>
    </source>
</reference>
<dbReference type="EC" id="3.1.-.-" evidence="3"/>
<dbReference type="InterPro" id="IPR004386">
    <property type="entry name" value="Toxin_YafQ-like"/>
</dbReference>
<feature type="active site" description="Proton donor" evidence="2">
    <location>
        <position position="96"/>
    </location>
</feature>
<dbReference type="SUPFAM" id="SSF143011">
    <property type="entry name" value="RelE-like"/>
    <property type="match status" value="1"/>
</dbReference>
<dbReference type="InterPro" id="IPR007712">
    <property type="entry name" value="RelE/ParE_toxin"/>
</dbReference>
<evidence type="ECO:0000256" key="2">
    <source>
        <dbReference type="PIRSR" id="PIRSR006156-1"/>
    </source>
</evidence>